<feature type="transmembrane region" description="Helical" evidence="6">
    <location>
        <begin position="417"/>
        <end position="437"/>
    </location>
</feature>
<feature type="transmembrane region" description="Helical" evidence="6">
    <location>
        <begin position="202"/>
        <end position="223"/>
    </location>
</feature>
<evidence type="ECO:0000256" key="2">
    <source>
        <dbReference type="ARBA" id="ARBA00022475"/>
    </source>
</evidence>
<evidence type="ECO:0000256" key="5">
    <source>
        <dbReference type="ARBA" id="ARBA00023136"/>
    </source>
</evidence>
<evidence type="ECO:0000313" key="8">
    <source>
        <dbReference type="Proteomes" id="UP000494216"/>
    </source>
</evidence>
<reference evidence="7 8" key="1">
    <citation type="submission" date="2020-02" db="EMBL/GenBank/DDBJ databases">
        <authorList>
            <person name="Hogendoorn C."/>
        </authorList>
    </citation>
    <scope>NUCLEOTIDE SEQUENCE [LARGE SCALE GENOMIC DNA]</scope>
    <source>
        <strain evidence="7">METHB21</strain>
    </source>
</reference>
<comment type="caution">
    <text evidence="7">The sequence shown here is derived from an EMBL/GenBank/DDBJ whole genome shotgun (WGS) entry which is preliminary data.</text>
</comment>
<dbReference type="PANTHER" id="PTHR30250:SF11">
    <property type="entry name" value="O-ANTIGEN TRANSPORTER-RELATED"/>
    <property type="match status" value="1"/>
</dbReference>
<evidence type="ECO:0000256" key="3">
    <source>
        <dbReference type="ARBA" id="ARBA00022692"/>
    </source>
</evidence>
<proteinExistence type="predicted"/>
<feature type="transmembrane region" description="Helical" evidence="6">
    <location>
        <begin position="160"/>
        <end position="182"/>
    </location>
</feature>
<feature type="transmembrane region" description="Helical" evidence="6">
    <location>
        <begin position="386"/>
        <end position="405"/>
    </location>
</feature>
<evidence type="ECO:0008006" key="9">
    <source>
        <dbReference type="Google" id="ProtNLM"/>
    </source>
</evidence>
<dbReference type="PANTHER" id="PTHR30250">
    <property type="entry name" value="PST FAMILY PREDICTED COLANIC ACID TRANSPORTER"/>
    <property type="match status" value="1"/>
</dbReference>
<evidence type="ECO:0000313" key="7">
    <source>
        <dbReference type="EMBL" id="CAA9891411.1"/>
    </source>
</evidence>
<dbReference type="Pfam" id="PF01943">
    <property type="entry name" value="Polysacc_synt"/>
    <property type="match status" value="1"/>
</dbReference>
<keyword evidence="3 6" id="KW-0812">Transmembrane</keyword>
<keyword evidence="5 6" id="KW-0472">Membrane</keyword>
<dbReference type="InterPro" id="IPR002797">
    <property type="entry name" value="Polysacc_synth"/>
</dbReference>
<feature type="transmembrane region" description="Helical" evidence="6">
    <location>
        <begin position="21"/>
        <end position="43"/>
    </location>
</feature>
<protein>
    <recommendedName>
        <fullName evidence="9">Oligosaccharide flippase family protein</fullName>
    </recommendedName>
</protein>
<feature type="transmembrane region" description="Helical" evidence="6">
    <location>
        <begin position="124"/>
        <end position="148"/>
    </location>
</feature>
<name>A0A8S0WB51_9GAMM</name>
<dbReference type="AlphaFoldDB" id="A0A8S0WB51"/>
<keyword evidence="4 6" id="KW-1133">Transmembrane helix</keyword>
<dbReference type="InterPro" id="IPR050833">
    <property type="entry name" value="Poly_Biosynth_Transport"/>
</dbReference>
<organism evidence="7 8">
    <name type="scientific">Candidatus Methylobacter favarea</name>
    <dbReference type="NCBI Taxonomy" id="2707345"/>
    <lineage>
        <taxon>Bacteria</taxon>
        <taxon>Pseudomonadati</taxon>
        <taxon>Pseudomonadota</taxon>
        <taxon>Gammaproteobacteria</taxon>
        <taxon>Methylococcales</taxon>
        <taxon>Methylococcaceae</taxon>
        <taxon>Methylobacter</taxon>
    </lineage>
</organism>
<dbReference type="GO" id="GO:0005886">
    <property type="term" value="C:plasma membrane"/>
    <property type="evidence" value="ECO:0007669"/>
    <property type="project" value="UniProtKB-SubCell"/>
</dbReference>
<dbReference type="Proteomes" id="UP000494216">
    <property type="component" value="Unassembled WGS sequence"/>
</dbReference>
<feature type="transmembrane region" description="Helical" evidence="6">
    <location>
        <begin position="321"/>
        <end position="345"/>
    </location>
</feature>
<gene>
    <name evidence="7" type="ORF">METHB2_40111</name>
</gene>
<evidence type="ECO:0000256" key="4">
    <source>
        <dbReference type="ARBA" id="ARBA00022989"/>
    </source>
</evidence>
<feature type="transmembrane region" description="Helical" evidence="6">
    <location>
        <begin position="357"/>
        <end position="374"/>
    </location>
</feature>
<keyword evidence="2" id="KW-1003">Cell membrane</keyword>
<accession>A0A8S0WB51</accession>
<evidence type="ECO:0000256" key="6">
    <source>
        <dbReference type="SAM" id="Phobius"/>
    </source>
</evidence>
<dbReference type="EMBL" id="CADCXN010000069">
    <property type="protein sequence ID" value="CAA9891411.1"/>
    <property type="molecule type" value="Genomic_DNA"/>
</dbReference>
<comment type="subcellular location">
    <subcellularLocation>
        <location evidence="1">Cell membrane</location>
        <topology evidence="1">Multi-pass membrane protein</topology>
    </subcellularLocation>
</comment>
<feature type="transmembrane region" description="Helical" evidence="6">
    <location>
        <begin position="90"/>
        <end position="112"/>
    </location>
</feature>
<feature type="transmembrane region" description="Helical" evidence="6">
    <location>
        <begin position="55"/>
        <end position="78"/>
    </location>
</feature>
<sequence length="453" mass="50476">MLFTTGLRIGRISMRQLKRNALHMCGSQLLVALFQGLQFILIARALGAYDFGRMAGILAMTGVMLPFSGLGAENVIVIRLARGTGNARVYFGNALLVAVISGLLLVLLYILWGVTFLPTLATLQMLVIFGVSEILVTKLIDIAAHVFFGFDRHVYSGFFYSLHGFLRLLFASVFFALLYHNAELLNKLQLFSSFIIFPGDRLELWCWFHLAAGLTTLVFVLFITIRQIGWPTFDLMLAFRELRIGVFYSIGLSSKSVYINIDKTILARYVSPEINGAYTAAFRLIYMAYTPIQAILSAASARFFRDGASGVGPPFRMATRIVIYGSMYCLVFAMLVFIGAPLIPYLLGDGYALSTDILRWLALLPLILMLQDTYSDALTGADRQMARSFFQVIVALMCFTANMALVPKFSWRGAVCATYFSQIVLAILVMGLIVLLLRRERTGKYLKTIVAVK</sequence>
<keyword evidence="8" id="KW-1185">Reference proteome</keyword>
<evidence type="ECO:0000256" key="1">
    <source>
        <dbReference type="ARBA" id="ARBA00004651"/>
    </source>
</evidence>